<protein>
    <recommendedName>
        <fullName evidence="4">DNA primase/polymerase bifunctional N-terminal domain-containing protein</fullName>
    </recommendedName>
</protein>
<keyword evidence="3" id="KW-1185">Reference proteome</keyword>
<dbReference type="AlphaFoldDB" id="A0A6H9YFN9"/>
<dbReference type="Proteomes" id="UP000468735">
    <property type="component" value="Unassembled WGS sequence"/>
</dbReference>
<proteinExistence type="predicted"/>
<name>A0A6H9YFN9_9ACTN</name>
<gene>
    <name evidence="2" type="ORF">F8566_49315</name>
</gene>
<evidence type="ECO:0000256" key="1">
    <source>
        <dbReference type="SAM" id="MobiDB-lite"/>
    </source>
</evidence>
<feature type="region of interest" description="Disordered" evidence="1">
    <location>
        <begin position="1"/>
        <end position="32"/>
    </location>
</feature>
<dbReference type="EMBL" id="WBMT01000041">
    <property type="protein sequence ID" value="KAB2337897.1"/>
    <property type="molecule type" value="Genomic_DNA"/>
</dbReference>
<feature type="region of interest" description="Disordered" evidence="1">
    <location>
        <begin position="370"/>
        <end position="391"/>
    </location>
</feature>
<sequence length="726" mass="78175">MPSAVARAAGRRQLPAAAHTADPRAGGLADPASAADAAETWRAIPRLLAAEPYGRRSPDGGANFPQGRRLAVRLGEDFPREPVTISIYAPDGTGRLLAGDFDIGKAHQAGAADPAAMVAAEAADFAALVARCGGRVVHDISPSQGRHVYLKLRQAVPFEDLRRVAEALAARYVTFDAGPMRSPKGQIRVAGCPYKRSMRADGQARTGPLIGYMALTMPLADAVDILRHPCGLNVWERLQRELTAELTTREPALSLAAPGPCHIDTDGRPWLPLNGGRRPLPARLAELAETGAWQASHLQPKAMPYASPSEARYAVMRSLASGGWRLAEVLAEMRPGGAWPGLEALLGKRSLAQRRAVVRFDWDRAVKEAVTHRRAPKSHTSSNYTPPQGGAGLEERWPVPRMIIDTPVTSPGNYAELQIWTTAVWLAEHDPVRCKGWGRRAPSVRLVLRALALASRLTGASTTAFGVRSLSLMSGLSWRTVATVLAELRDERDPLVVLVRRAVERDADVYMLRVPHAYRGQATRHVWEAGRIETGHPAFLELGPVCALLYESLSACPARPVDLQRRAVLSDSAVSKALVTLASYGLAERNPEGWQRGPATLDEVASKLDAHTLFAERVALYRKHRAEWHAFLGVMGDPAEWPSTAEIADSLAADPSNDVDVGPVDVPDTPAALLDAATPPEPVSTVEDPFDAVVAMVLNELGGRVIRTTHAGTSRPRPTLRAGPSP</sequence>
<comment type="caution">
    <text evidence="2">The sequence shown here is derived from an EMBL/GenBank/DDBJ whole genome shotgun (WGS) entry which is preliminary data.</text>
</comment>
<organism evidence="2 3">
    <name type="scientific">Actinomadura rudentiformis</name>
    <dbReference type="NCBI Taxonomy" id="359158"/>
    <lineage>
        <taxon>Bacteria</taxon>
        <taxon>Bacillati</taxon>
        <taxon>Actinomycetota</taxon>
        <taxon>Actinomycetes</taxon>
        <taxon>Streptosporangiales</taxon>
        <taxon>Thermomonosporaceae</taxon>
        <taxon>Actinomadura</taxon>
    </lineage>
</organism>
<evidence type="ECO:0008006" key="4">
    <source>
        <dbReference type="Google" id="ProtNLM"/>
    </source>
</evidence>
<accession>A0A6H9YFN9</accession>
<evidence type="ECO:0000313" key="3">
    <source>
        <dbReference type="Proteomes" id="UP000468735"/>
    </source>
</evidence>
<evidence type="ECO:0000313" key="2">
    <source>
        <dbReference type="EMBL" id="KAB2337897.1"/>
    </source>
</evidence>
<reference evidence="2 3" key="1">
    <citation type="submission" date="2019-09" db="EMBL/GenBank/DDBJ databases">
        <title>Actinomadura physcomitrii sp. nov., a novel actinomycete isolated from moss [Physcomitrium sphaericum (Ludw) Fuernr].</title>
        <authorList>
            <person name="Zhuang X."/>
            <person name="Liu C."/>
        </authorList>
    </citation>
    <scope>NUCLEOTIDE SEQUENCE [LARGE SCALE GENOMIC DNA]</scope>
    <source>
        <strain evidence="2 3">HMC1</strain>
    </source>
</reference>